<evidence type="ECO:0000256" key="1">
    <source>
        <dbReference type="SAM" id="MobiDB-lite"/>
    </source>
</evidence>
<dbReference type="AlphaFoldDB" id="A0A0V1D5Y8"/>
<feature type="region of interest" description="Disordered" evidence="1">
    <location>
        <begin position="48"/>
        <end position="74"/>
    </location>
</feature>
<evidence type="ECO:0000313" key="3">
    <source>
        <dbReference type="Proteomes" id="UP000054653"/>
    </source>
</evidence>
<reference evidence="2 3" key="1">
    <citation type="submission" date="2015-01" db="EMBL/GenBank/DDBJ databases">
        <title>Evolution of Trichinella species and genotypes.</title>
        <authorList>
            <person name="Korhonen P.K."/>
            <person name="Edoardo P."/>
            <person name="Giuseppe L.R."/>
            <person name="Gasser R.B."/>
        </authorList>
    </citation>
    <scope>NUCLEOTIDE SEQUENCE [LARGE SCALE GENOMIC DNA]</scope>
    <source>
        <strain evidence="2">ISS120</strain>
    </source>
</reference>
<name>A0A0V1D5Y8_TRIBR</name>
<feature type="compositionally biased region" description="Basic and acidic residues" evidence="1">
    <location>
        <begin position="57"/>
        <end position="74"/>
    </location>
</feature>
<sequence>MEKFDDNDDDDNSATSVQQQRWSEKIDFTILEIGRNWAEIDDERTSTRLSRSVALREAGEIDNHRESSKQTRNS</sequence>
<organism evidence="2 3">
    <name type="scientific">Trichinella britovi</name>
    <name type="common">Parasitic roundworm</name>
    <dbReference type="NCBI Taxonomy" id="45882"/>
    <lineage>
        <taxon>Eukaryota</taxon>
        <taxon>Metazoa</taxon>
        <taxon>Ecdysozoa</taxon>
        <taxon>Nematoda</taxon>
        <taxon>Enoplea</taxon>
        <taxon>Dorylaimia</taxon>
        <taxon>Trichinellida</taxon>
        <taxon>Trichinellidae</taxon>
        <taxon>Trichinella</taxon>
    </lineage>
</organism>
<gene>
    <name evidence="2" type="ORF">T03_2108</name>
</gene>
<dbReference type="Proteomes" id="UP000054653">
    <property type="component" value="Unassembled WGS sequence"/>
</dbReference>
<feature type="region of interest" description="Disordered" evidence="1">
    <location>
        <begin position="1"/>
        <end position="21"/>
    </location>
</feature>
<protein>
    <submittedName>
        <fullName evidence="2">Uncharacterized protein</fullName>
    </submittedName>
</protein>
<accession>A0A0V1D5Y8</accession>
<comment type="caution">
    <text evidence="2">The sequence shown here is derived from an EMBL/GenBank/DDBJ whole genome shotgun (WGS) entry which is preliminary data.</text>
</comment>
<evidence type="ECO:0000313" key="2">
    <source>
        <dbReference type="EMBL" id="KRY56849.1"/>
    </source>
</evidence>
<dbReference type="EMBL" id="JYDI01000038">
    <property type="protein sequence ID" value="KRY56849.1"/>
    <property type="molecule type" value="Genomic_DNA"/>
</dbReference>
<proteinExistence type="predicted"/>
<feature type="compositionally biased region" description="Acidic residues" evidence="1">
    <location>
        <begin position="1"/>
        <end position="12"/>
    </location>
</feature>
<keyword evidence="3" id="KW-1185">Reference proteome</keyword>